<dbReference type="EMBL" id="MDGQ01000003">
    <property type="protein sequence ID" value="OEK07103.1"/>
    <property type="molecule type" value="Genomic_DNA"/>
</dbReference>
<accession>A0A1E5T6W3</accession>
<name>A0A1E5T6W3_9BACT</name>
<keyword evidence="1" id="KW-0812">Transmembrane</keyword>
<keyword evidence="3" id="KW-1185">Reference proteome</keyword>
<dbReference type="STRING" id="1563681.BFP71_05450"/>
<dbReference type="OrthoDB" id="6195245at2"/>
<evidence type="ECO:0000313" key="3">
    <source>
        <dbReference type="Proteomes" id="UP000095552"/>
    </source>
</evidence>
<gene>
    <name evidence="2" type="ORF">BFP71_05450</name>
</gene>
<evidence type="ECO:0000256" key="1">
    <source>
        <dbReference type="SAM" id="Phobius"/>
    </source>
</evidence>
<reference evidence="2 3" key="1">
    <citation type="submission" date="2016-08" db="EMBL/GenBank/DDBJ databases">
        <title>Draft genome of Fabibacter sp. strain SK-8.</title>
        <authorList>
            <person name="Wong S.-K."/>
            <person name="Hamasaki K."/>
            <person name="Yoshizawa S."/>
        </authorList>
    </citation>
    <scope>NUCLEOTIDE SEQUENCE [LARGE SCALE GENOMIC DNA]</scope>
    <source>
        <strain evidence="2 3">SK-8</strain>
    </source>
</reference>
<dbReference type="RefSeq" id="WP_069834415.1">
    <property type="nucleotide sequence ID" value="NZ_MDGQ01000003.1"/>
</dbReference>
<keyword evidence="1" id="KW-1133">Transmembrane helix</keyword>
<dbReference type="AlphaFoldDB" id="A0A1E5T6W3"/>
<protein>
    <submittedName>
        <fullName evidence="2">Uncharacterized protein</fullName>
    </submittedName>
</protein>
<feature type="transmembrane region" description="Helical" evidence="1">
    <location>
        <begin position="32"/>
        <end position="50"/>
    </location>
</feature>
<organism evidence="2 3">
    <name type="scientific">Roseivirga misakiensis</name>
    <dbReference type="NCBI Taxonomy" id="1563681"/>
    <lineage>
        <taxon>Bacteria</taxon>
        <taxon>Pseudomonadati</taxon>
        <taxon>Bacteroidota</taxon>
        <taxon>Cytophagia</taxon>
        <taxon>Cytophagales</taxon>
        <taxon>Roseivirgaceae</taxon>
        <taxon>Roseivirga</taxon>
    </lineage>
</organism>
<proteinExistence type="predicted"/>
<keyword evidence="1" id="KW-0472">Membrane</keyword>
<dbReference type="Proteomes" id="UP000095552">
    <property type="component" value="Unassembled WGS sequence"/>
</dbReference>
<sequence length="453" mass="51143">MKALLWPNPVQFEQPAVYVCSMHRQNQLSREMVRGILLFIGIVVGLLIISNQSNAQKNSFIYGKVTTISGDVYTGPIRWGSKNAQKAEVFWVEVFNGTKTSNDLLKYLSKSEIEELSQGEESGGSWLNIDLGVLSIWADKFTDTPHEFKARFGDLKSIEPVKRDRAMVTFKNGTSMEIKAGNSEDIGGSIGVYDFELGEVMLSWGRVEKVEFMASPKTQEEGFGKPIYGVVNAGRKGTFKGQIEWDSDERFLEEVLDGKDRDGDKKVPFRSIQKIVKQRNGVDLTLKSGRSLYLTGSNDVNNENRGIVVNDPDVGQVKIAWRDFIELNISDDESLRMSYDDFLPSRGLNAKVITIQGDEYDGLIAFDLDEAYEFELLDANDDEAEFQIVFRNIKSIIPKNYNYSMVELKNGERLLLGDHRDVSENNAGVLVFPSKNAEPIYIKWSKIDEIIFD</sequence>
<comment type="caution">
    <text evidence="2">The sequence shown here is derived from an EMBL/GenBank/DDBJ whole genome shotgun (WGS) entry which is preliminary data.</text>
</comment>
<evidence type="ECO:0000313" key="2">
    <source>
        <dbReference type="EMBL" id="OEK07103.1"/>
    </source>
</evidence>